<sequence>MTACFVLGYQTCIPIFASFFPTVISWYAPIFGFNIGWWNTNVPTVALSAFPCIDPLAVILLVPNYRNALLRKKGNSTDCNTSGNIILPKNNNAVAPRVQVLY</sequence>
<dbReference type="WBParaSite" id="Csp11.Scaffold629.g13060.t1">
    <property type="protein sequence ID" value="Csp11.Scaffold629.g13060.t1"/>
    <property type="gene ID" value="Csp11.Scaffold629.g13060"/>
</dbReference>
<dbReference type="eggNOG" id="ENOG502SZQJ">
    <property type="taxonomic scope" value="Eukaryota"/>
</dbReference>
<dbReference type="Proteomes" id="UP000095282">
    <property type="component" value="Unplaced"/>
</dbReference>
<dbReference type="Pfam" id="PF10319">
    <property type="entry name" value="7TM_GPCR_Srj"/>
    <property type="match status" value="1"/>
</dbReference>
<evidence type="ECO:0000256" key="1">
    <source>
        <dbReference type="SAM" id="Phobius"/>
    </source>
</evidence>
<keyword evidence="1" id="KW-0472">Membrane</keyword>
<organism evidence="2 3">
    <name type="scientific">Caenorhabditis tropicalis</name>
    <dbReference type="NCBI Taxonomy" id="1561998"/>
    <lineage>
        <taxon>Eukaryota</taxon>
        <taxon>Metazoa</taxon>
        <taxon>Ecdysozoa</taxon>
        <taxon>Nematoda</taxon>
        <taxon>Chromadorea</taxon>
        <taxon>Rhabditida</taxon>
        <taxon>Rhabditina</taxon>
        <taxon>Rhabditomorpha</taxon>
        <taxon>Rhabditoidea</taxon>
        <taxon>Rhabditidae</taxon>
        <taxon>Peloderinae</taxon>
        <taxon>Caenorhabditis</taxon>
    </lineage>
</organism>
<dbReference type="PANTHER" id="PTHR45907">
    <property type="entry name" value="SERPENTINE RECEPTOR, CLASS J"/>
    <property type="match status" value="1"/>
</dbReference>
<dbReference type="InterPro" id="IPR019423">
    <property type="entry name" value="7TM_GPCR_serpentine_rcpt_Srj"/>
</dbReference>
<reference evidence="3" key="1">
    <citation type="submission" date="2016-11" db="UniProtKB">
        <authorList>
            <consortium name="WormBaseParasite"/>
        </authorList>
    </citation>
    <scope>IDENTIFICATION</scope>
</reference>
<dbReference type="PANTHER" id="PTHR45907:SF16">
    <property type="entry name" value="SERPENTINE RECEPTOR, CLASS J"/>
    <property type="match status" value="1"/>
</dbReference>
<accession>A0A1I7TYH6</accession>
<keyword evidence="2" id="KW-1185">Reference proteome</keyword>
<proteinExistence type="predicted"/>
<keyword evidence="1" id="KW-1133">Transmembrane helix</keyword>
<keyword evidence="1" id="KW-0812">Transmembrane</keyword>
<protein>
    <submittedName>
        <fullName evidence="3">Serpentine receptor class gamma</fullName>
    </submittedName>
</protein>
<evidence type="ECO:0000313" key="3">
    <source>
        <dbReference type="WBParaSite" id="Csp11.Scaffold629.g13060.t1"/>
    </source>
</evidence>
<name>A0A1I7TYH6_9PELO</name>
<feature type="transmembrane region" description="Helical" evidence="1">
    <location>
        <begin position="44"/>
        <end position="63"/>
    </location>
</feature>
<feature type="transmembrane region" description="Helical" evidence="1">
    <location>
        <begin position="12"/>
        <end position="38"/>
    </location>
</feature>
<dbReference type="AlphaFoldDB" id="A0A1I7TYH6"/>
<evidence type="ECO:0000313" key="2">
    <source>
        <dbReference type="Proteomes" id="UP000095282"/>
    </source>
</evidence>